<accession>A0ACC2GRG2</accession>
<sequence length="183" mass="20411">MTKRHAEQGVYHDAPFKKPCCRPLYKIDTQLQSTDPGGCVNPPSLLALLGRRCKKRPHYFDEQEEPHNILSASCDHHRVSVIENVLVKKCGSFRESSPPAKSASLTSKKRVREDTAASTCDATKREISKDDDADDSDLCTFNSFQFWRVPLPEIDLSIVQINYSSGPIEGPTVKDLSSDAMES</sequence>
<name>A0ACC2GRG2_DALPE</name>
<organism evidence="1 2">
    <name type="scientific">Dallia pectoralis</name>
    <name type="common">Alaska blackfish</name>
    <dbReference type="NCBI Taxonomy" id="75939"/>
    <lineage>
        <taxon>Eukaryota</taxon>
        <taxon>Metazoa</taxon>
        <taxon>Chordata</taxon>
        <taxon>Craniata</taxon>
        <taxon>Vertebrata</taxon>
        <taxon>Euteleostomi</taxon>
        <taxon>Actinopterygii</taxon>
        <taxon>Neopterygii</taxon>
        <taxon>Teleostei</taxon>
        <taxon>Protacanthopterygii</taxon>
        <taxon>Esociformes</taxon>
        <taxon>Umbridae</taxon>
        <taxon>Dallia</taxon>
    </lineage>
</organism>
<protein>
    <submittedName>
        <fullName evidence="1">Uncharacterized protein</fullName>
    </submittedName>
</protein>
<dbReference type="Proteomes" id="UP001157502">
    <property type="component" value="Chromosome 10"/>
</dbReference>
<comment type="caution">
    <text evidence="1">The sequence shown here is derived from an EMBL/GenBank/DDBJ whole genome shotgun (WGS) entry which is preliminary data.</text>
</comment>
<gene>
    <name evidence="1" type="ORF">DPEC_G00123970</name>
</gene>
<keyword evidence="2" id="KW-1185">Reference proteome</keyword>
<reference evidence="1" key="1">
    <citation type="submission" date="2021-05" db="EMBL/GenBank/DDBJ databases">
        <authorList>
            <person name="Pan Q."/>
            <person name="Jouanno E."/>
            <person name="Zahm M."/>
            <person name="Klopp C."/>
            <person name="Cabau C."/>
            <person name="Louis A."/>
            <person name="Berthelot C."/>
            <person name="Parey E."/>
            <person name="Roest Crollius H."/>
            <person name="Montfort J."/>
            <person name="Robinson-Rechavi M."/>
            <person name="Bouchez O."/>
            <person name="Lampietro C."/>
            <person name="Lopez Roques C."/>
            <person name="Donnadieu C."/>
            <person name="Postlethwait J."/>
            <person name="Bobe J."/>
            <person name="Dillon D."/>
            <person name="Chandos A."/>
            <person name="von Hippel F."/>
            <person name="Guiguen Y."/>
        </authorList>
    </citation>
    <scope>NUCLEOTIDE SEQUENCE</scope>
    <source>
        <strain evidence="1">YG-Jan2019</strain>
    </source>
</reference>
<evidence type="ECO:0000313" key="1">
    <source>
        <dbReference type="EMBL" id="KAJ8006025.1"/>
    </source>
</evidence>
<proteinExistence type="predicted"/>
<dbReference type="EMBL" id="CM055737">
    <property type="protein sequence ID" value="KAJ8006025.1"/>
    <property type="molecule type" value="Genomic_DNA"/>
</dbReference>
<evidence type="ECO:0000313" key="2">
    <source>
        <dbReference type="Proteomes" id="UP001157502"/>
    </source>
</evidence>